<feature type="transmembrane region" description="Helical" evidence="1">
    <location>
        <begin position="6"/>
        <end position="29"/>
    </location>
</feature>
<dbReference type="InParanoid" id="A0A067QLG0"/>
<evidence type="ECO:0000313" key="2">
    <source>
        <dbReference type="EMBL" id="KDQ64362.1"/>
    </source>
</evidence>
<dbReference type="AlphaFoldDB" id="A0A067QLG0"/>
<feature type="transmembrane region" description="Helical" evidence="1">
    <location>
        <begin position="50"/>
        <end position="70"/>
    </location>
</feature>
<dbReference type="EMBL" id="KL197709">
    <property type="protein sequence ID" value="KDQ64362.1"/>
    <property type="molecule type" value="Genomic_DNA"/>
</dbReference>
<dbReference type="Proteomes" id="UP000027265">
    <property type="component" value="Unassembled WGS sequence"/>
</dbReference>
<reference evidence="3" key="1">
    <citation type="journal article" date="2014" name="Proc. Natl. Acad. Sci. U.S.A.">
        <title>Extensive sampling of basidiomycete genomes demonstrates inadequacy of the white-rot/brown-rot paradigm for wood decay fungi.</title>
        <authorList>
            <person name="Riley R."/>
            <person name="Salamov A.A."/>
            <person name="Brown D.W."/>
            <person name="Nagy L.G."/>
            <person name="Floudas D."/>
            <person name="Held B.W."/>
            <person name="Levasseur A."/>
            <person name="Lombard V."/>
            <person name="Morin E."/>
            <person name="Otillar R."/>
            <person name="Lindquist E.A."/>
            <person name="Sun H."/>
            <person name="LaButti K.M."/>
            <person name="Schmutz J."/>
            <person name="Jabbour D."/>
            <person name="Luo H."/>
            <person name="Baker S.E."/>
            <person name="Pisabarro A.G."/>
            <person name="Walton J.D."/>
            <person name="Blanchette R.A."/>
            <person name="Henrissat B."/>
            <person name="Martin F."/>
            <person name="Cullen D."/>
            <person name="Hibbett D.S."/>
            <person name="Grigoriev I.V."/>
        </authorList>
    </citation>
    <scope>NUCLEOTIDE SEQUENCE [LARGE SCALE GENOMIC DNA]</scope>
    <source>
        <strain evidence="3">MUCL 33604</strain>
    </source>
</reference>
<name>A0A067QLG0_9AGAM</name>
<evidence type="ECO:0000256" key="1">
    <source>
        <dbReference type="SAM" id="Phobius"/>
    </source>
</evidence>
<evidence type="ECO:0000313" key="3">
    <source>
        <dbReference type="Proteomes" id="UP000027265"/>
    </source>
</evidence>
<accession>A0A067QLG0</accession>
<sequence>MLYVTLFLSAFVLVDISTPLSVMFVLYTLGGRSWHCSHRCNPRVFVHSGITVSLAYLYFLHLLSTTVRLASRPSGS</sequence>
<keyword evidence="1" id="KW-1133">Transmembrane helix</keyword>
<keyword evidence="3" id="KW-1185">Reference proteome</keyword>
<protein>
    <submittedName>
        <fullName evidence="2">Uncharacterized protein</fullName>
    </submittedName>
</protein>
<dbReference type="HOGENOM" id="CLU_2654828_0_0_1"/>
<keyword evidence="1" id="KW-0812">Transmembrane</keyword>
<keyword evidence="1" id="KW-0472">Membrane</keyword>
<gene>
    <name evidence="2" type="ORF">JAAARDRAFT_223935</name>
</gene>
<proteinExistence type="predicted"/>
<organism evidence="2 3">
    <name type="scientific">Jaapia argillacea MUCL 33604</name>
    <dbReference type="NCBI Taxonomy" id="933084"/>
    <lineage>
        <taxon>Eukaryota</taxon>
        <taxon>Fungi</taxon>
        <taxon>Dikarya</taxon>
        <taxon>Basidiomycota</taxon>
        <taxon>Agaricomycotina</taxon>
        <taxon>Agaricomycetes</taxon>
        <taxon>Agaricomycetidae</taxon>
        <taxon>Jaapiales</taxon>
        <taxon>Jaapiaceae</taxon>
        <taxon>Jaapia</taxon>
    </lineage>
</organism>